<evidence type="ECO:0000256" key="4">
    <source>
        <dbReference type="ARBA" id="ARBA00023136"/>
    </source>
</evidence>
<dbReference type="EMBL" id="CP000830">
    <property type="protein sequence ID" value="ABV95313.1"/>
    <property type="molecule type" value="Genomic_DNA"/>
</dbReference>
<evidence type="ECO:0000256" key="2">
    <source>
        <dbReference type="ARBA" id="ARBA00022676"/>
    </source>
</evidence>
<sequence>MVAATQDAAQILLDRFAQVTHVSLVSGDCLPLRPLDRLLDFLGARPDTDFIESVTVSDVPWTIGGLQQERFTLRFPFSWRTRRKLFDKYVEIQRRLGVRRRVPKGLVPHLGSQWWCLTRRSLEAILEDPRRAEFEGYFARVWIPDESYFQTLVRRVSTQIESRSLMLSKFDTQGKPFVFYDDHLDLVGQSDCFLLRKVWPRADRLYAQLLDPALGAPEQGPSDPHRIEQTFEEAMQRGREGRPGLFMQSRFPSDTWQSGKTAAPYFAFQGYDEVIEGFAPWLAQRSGARVHGHLFDWTEVQFAERVRCFNGGLSDAVSLRDYNPQAFLTNLIWNSRGEPQCFQIAPYDRQDLNDYMMWDPNAHISIITGAWALKLFRSDLPFRDARREAAWMQKVEDHFLGQLRRRGLPSRVRVTSLAEFVADPVGQLQDVLDQMTPVSQRRLAAPPPLVDLAGFGGFLQALKNAGMKPYLTGDFPLDTAGLGQPTTPAKPYLVT</sequence>
<keyword evidence="4" id="KW-0472">Membrane</keyword>
<gene>
    <name evidence="7" type="ordered locus">Dshi_3580</name>
</gene>
<keyword evidence="8" id="KW-1185">Reference proteome</keyword>
<dbReference type="HOGENOM" id="CLU_481347_0_0_5"/>
<dbReference type="AlphaFoldDB" id="A8LQ73"/>
<accession>A8LQ73</accession>
<comment type="subcellular location">
    <subcellularLocation>
        <location evidence="1">Membrane</location>
        <topology evidence="1">Single-pass type II membrane protein</topology>
    </subcellularLocation>
</comment>
<name>A8LQ73_DINSH</name>
<evidence type="ECO:0000313" key="8">
    <source>
        <dbReference type="Proteomes" id="UP000006833"/>
    </source>
</evidence>
<dbReference type="GO" id="GO:0016757">
    <property type="term" value="F:glycosyltransferase activity"/>
    <property type="evidence" value="ECO:0007669"/>
    <property type="project" value="UniProtKB-KW"/>
</dbReference>
<dbReference type="InterPro" id="IPR045971">
    <property type="entry name" value="DUF5927"/>
</dbReference>
<evidence type="ECO:0000313" key="7">
    <source>
        <dbReference type="EMBL" id="ABV95313.1"/>
    </source>
</evidence>
<evidence type="ECO:0000259" key="6">
    <source>
        <dbReference type="Pfam" id="PF19349"/>
    </source>
</evidence>
<evidence type="ECO:0000256" key="1">
    <source>
        <dbReference type="ARBA" id="ARBA00004606"/>
    </source>
</evidence>
<protein>
    <submittedName>
        <fullName evidence="7">Core-2/I-branching enzyme family protein</fullName>
    </submittedName>
</protein>
<dbReference type="STRING" id="398580.Dshi_3580"/>
<dbReference type="KEGG" id="dsh:Dshi_3580"/>
<keyword evidence="2" id="KW-0328">Glycosyltransferase</keyword>
<dbReference type="GO" id="GO:0016020">
    <property type="term" value="C:membrane"/>
    <property type="evidence" value="ECO:0007669"/>
    <property type="project" value="UniProtKB-SubCell"/>
</dbReference>
<dbReference type="Pfam" id="PF02485">
    <property type="entry name" value="Branch"/>
    <property type="match status" value="1"/>
</dbReference>
<proteinExistence type="predicted"/>
<dbReference type="Proteomes" id="UP000006833">
    <property type="component" value="Chromosome"/>
</dbReference>
<evidence type="ECO:0000256" key="3">
    <source>
        <dbReference type="ARBA" id="ARBA00022679"/>
    </source>
</evidence>
<evidence type="ECO:0000256" key="5">
    <source>
        <dbReference type="ARBA" id="ARBA00023180"/>
    </source>
</evidence>
<reference evidence="8" key="1">
    <citation type="journal article" date="2010" name="ISME J.">
        <title>The complete genome sequence of the algal symbiont Dinoroseobacter shibae: a hitchhiker's guide to life in the sea.</title>
        <authorList>
            <person name="Wagner-Dobler I."/>
            <person name="Ballhausen B."/>
            <person name="Berger M."/>
            <person name="Brinkhoff T."/>
            <person name="Buchholz I."/>
            <person name="Bunk B."/>
            <person name="Cypionka H."/>
            <person name="Daniel R."/>
            <person name="Drepper T."/>
            <person name="Gerdts G."/>
            <person name="Hahnke S."/>
            <person name="Han C."/>
            <person name="Jahn D."/>
            <person name="Kalhoefer D."/>
            <person name="Kiss H."/>
            <person name="Klenk H.P."/>
            <person name="Kyrpides N."/>
            <person name="Liebl W."/>
            <person name="Liesegang H."/>
            <person name="Meincke L."/>
            <person name="Pati A."/>
            <person name="Petersen J."/>
            <person name="Piekarski T."/>
            <person name="Pommerenke C."/>
            <person name="Pradella S."/>
            <person name="Pukall R."/>
            <person name="Rabus R."/>
            <person name="Stackebrandt E."/>
            <person name="Thole S."/>
            <person name="Thompson L."/>
            <person name="Tielen P."/>
            <person name="Tomasch J."/>
            <person name="von Jan M."/>
            <person name="Wanphrut N."/>
            <person name="Wichels A."/>
            <person name="Zech H."/>
            <person name="Simon M."/>
        </authorList>
    </citation>
    <scope>NUCLEOTIDE SEQUENCE [LARGE SCALE GENOMIC DNA]</scope>
    <source>
        <strain evidence="8">DSM 16493 / NCIMB 14021 / DFL 12</strain>
    </source>
</reference>
<keyword evidence="3" id="KW-0808">Transferase</keyword>
<dbReference type="CAZy" id="GT14">
    <property type="family name" value="Glycosyltransferase Family 14"/>
</dbReference>
<dbReference type="eggNOG" id="ENOG502Z8Z2">
    <property type="taxonomic scope" value="Bacteria"/>
</dbReference>
<dbReference type="InterPro" id="IPR003406">
    <property type="entry name" value="Glyco_trans_14"/>
</dbReference>
<keyword evidence="5" id="KW-0325">Glycoprotein</keyword>
<feature type="domain" description="DUF5927" evidence="6">
    <location>
        <begin position="196"/>
        <end position="494"/>
    </location>
</feature>
<dbReference type="Pfam" id="PF19349">
    <property type="entry name" value="DUF5927"/>
    <property type="match status" value="1"/>
</dbReference>
<organism evidence="7 8">
    <name type="scientific">Dinoroseobacter shibae (strain DSM 16493 / NCIMB 14021 / DFL 12)</name>
    <dbReference type="NCBI Taxonomy" id="398580"/>
    <lineage>
        <taxon>Bacteria</taxon>
        <taxon>Pseudomonadati</taxon>
        <taxon>Pseudomonadota</taxon>
        <taxon>Alphaproteobacteria</taxon>
        <taxon>Rhodobacterales</taxon>
        <taxon>Roseobacteraceae</taxon>
        <taxon>Dinoroseobacter</taxon>
    </lineage>
</organism>